<keyword evidence="4" id="KW-1185">Reference proteome</keyword>
<dbReference type="InterPro" id="IPR050955">
    <property type="entry name" value="Plant_Biomass_Hydrol_Est"/>
</dbReference>
<accession>A0A7K0EL49</accession>
<evidence type="ECO:0000313" key="3">
    <source>
        <dbReference type="EMBL" id="MRS62514.1"/>
    </source>
</evidence>
<name>A0A7K0EL49_9BACT</name>
<gene>
    <name evidence="3" type="ORF">GJJ30_14525</name>
</gene>
<dbReference type="Proteomes" id="UP000441754">
    <property type="component" value="Unassembled WGS sequence"/>
</dbReference>
<feature type="transmembrane region" description="Helical" evidence="2">
    <location>
        <begin position="207"/>
        <end position="227"/>
    </location>
</feature>
<organism evidence="3 4">
    <name type="scientific">Larkinella terrae</name>
    <dbReference type="NCBI Taxonomy" id="2025311"/>
    <lineage>
        <taxon>Bacteria</taxon>
        <taxon>Pseudomonadati</taxon>
        <taxon>Bacteroidota</taxon>
        <taxon>Cytophagia</taxon>
        <taxon>Cytophagales</taxon>
        <taxon>Spirosomataceae</taxon>
        <taxon>Larkinella</taxon>
    </lineage>
</organism>
<comment type="caution">
    <text evidence="3">The sequence shown here is derived from an EMBL/GenBank/DDBJ whole genome shotgun (WGS) entry which is preliminary data.</text>
</comment>
<feature type="transmembrane region" description="Helical" evidence="2">
    <location>
        <begin position="166"/>
        <end position="186"/>
    </location>
</feature>
<evidence type="ECO:0000256" key="1">
    <source>
        <dbReference type="ARBA" id="ARBA00022729"/>
    </source>
</evidence>
<reference evidence="3 4" key="1">
    <citation type="journal article" date="2018" name="Antonie Van Leeuwenhoek">
        <title>Larkinella terrae sp. nov., isolated from soil on Jeju Island, South Korea.</title>
        <authorList>
            <person name="Ten L.N."/>
            <person name="Jeon J."/>
            <person name="Park S.J."/>
            <person name="Park S."/>
            <person name="Lee S.Y."/>
            <person name="Kim M.K."/>
            <person name="Jung H.Y."/>
        </authorList>
    </citation>
    <scope>NUCLEOTIDE SEQUENCE [LARGE SCALE GENOMIC DNA]</scope>
    <source>
        <strain evidence="3 4">KCTC 52001</strain>
    </source>
</reference>
<dbReference type="RefSeq" id="WP_154175900.1">
    <property type="nucleotide sequence ID" value="NZ_WJXZ01000009.1"/>
</dbReference>
<dbReference type="EMBL" id="WJXZ01000009">
    <property type="protein sequence ID" value="MRS62514.1"/>
    <property type="molecule type" value="Genomic_DNA"/>
</dbReference>
<evidence type="ECO:0000313" key="4">
    <source>
        <dbReference type="Proteomes" id="UP000441754"/>
    </source>
</evidence>
<proteinExistence type="predicted"/>
<dbReference type="InterPro" id="IPR029058">
    <property type="entry name" value="AB_hydrolase_fold"/>
</dbReference>
<feature type="transmembrane region" description="Helical" evidence="2">
    <location>
        <begin position="69"/>
        <end position="90"/>
    </location>
</feature>
<dbReference type="SUPFAM" id="SSF53474">
    <property type="entry name" value="alpha/beta-Hydrolases"/>
    <property type="match status" value="1"/>
</dbReference>
<keyword evidence="2" id="KW-0812">Transmembrane</keyword>
<feature type="transmembrane region" description="Helical" evidence="2">
    <location>
        <begin position="102"/>
        <end position="121"/>
    </location>
</feature>
<dbReference type="PANTHER" id="PTHR43037:SF1">
    <property type="entry name" value="BLL1128 PROTEIN"/>
    <property type="match status" value="1"/>
</dbReference>
<feature type="transmembrane region" description="Helical" evidence="2">
    <location>
        <begin position="7"/>
        <end position="28"/>
    </location>
</feature>
<dbReference type="AlphaFoldDB" id="A0A7K0EL49"/>
<keyword evidence="2" id="KW-1133">Transmembrane helix</keyword>
<evidence type="ECO:0000256" key="2">
    <source>
        <dbReference type="SAM" id="Phobius"/>
    </source>
</evidence>
<protein>
    <submittedName>
        <fullName evidence="3">Peptidase</fullName>
    </submittedName>
</protein>
<dbReference type="OrthoDB" id="9764953at2"/>
<feature type="transmembrane region" description="Helical" evidence="2">
    <location>
        <begin position="40"/>
        <end position="62"/>
    </location>
</feature>
<dbReference type="PANTHER" id="PTHR43037">
    <property type="entry name" value="UNNAMED PRODUCT-RELATED"/>
    <property type="match status" value="1"/>
</dbReference>
<keyword evidence="2" id="KW-0472">Membrane</keyword>
<feature type="transmembrane region" description="Helical" evidence="2">
    <location>
        <begin position="128"/>
        <end position="146"/>
    </location>
</feature>
<dbReference type="Gene3D" id="3.40.50.1820">
    <property type="entry name" value="alpha/beta hydrolase"/>
    <property type="match status" value="1"/>
</dbReference>
<keyword evidence="1" id="KW-0732">Signal</keyword>
<sequence>MSGNLSRYATVSLTLVVAVGLFQSLLHFQLGNGFYTLPSIGAWIFLIRLISLTASLYLMLYFRQRHYQLVFLTGILSTVATFGGFIFLWIRFLNPEVASYSSGIFLLIIATNIVYAGSLILSPSSRHLWFKVGGFLTLGLGLMQMIVTVGYMDIQLISSPSALTTIGPWITLVTSVVPIPFILHFLQETLPRSVNEKGTNSFSFADALMGLEIILFLLILVSGVKLASESYNQLHVTSKALLLALPFKSGSYINSRGDTLLYRLMEPLGYDPNKTYPLVVCLPYSCRQDNVGQVEACPPAQWLSREQNRTKYPTFVFVPRCPPGTGWGGVSQTGSVDTLTIEAILALDKYYTIDPQRRYVTGVSRGGYGSWHFISTRPDLFAAAIPVCGAGNPVYAPLVTGVAVWAFHGAKDRNVPVEGSRAMITAIRAAGGHPRYTEFSGGGHYIWADVANTPGVLEWLFAQKKHQKKLNQ</sequence>